<dbReference type="SUPFAM" id="SSF51658">
    <property type="entry name" value="Xylose isomerase-like"/>
    <property type="match status" value="1"/>
</dbReference>
<sequence length="327" mass="36769">MKKTDEDQSSNQYTRQQFMKLSALGLASIPLFGFHNLPKTTKKVAIQPLNVHLFSKHLQFLEYTEMAKTAAEMGFSGLDVTVRDKGHVLPENVETDLPKVVAAMKTYGLSPEMITTNVLDSKDQNSIAIVNTASQLGFKNYRMGWLTYPDTMSIPESILHYKMLFSKLEALNKRAGITGVYQNHAGMHVGAPIWDIQQILSDCDPEYLGAQYDIRHAVVEGGTCWELGLNLIQPHIRTIVIKDFKWGQENGKWKPLNVPLGEGMVDFKRYFSLLKKMGITNPAISLHCEHDLGGAETGEITITIAKNEVIKRIKKDLTYLQTAWEQA</sequence>
<gene>
    <name evidence="3" type="ORF">SAMN05660703_1903</name>
</gene>
<keyword evidence="1" id="KW-0812">Transmembrane</keyword>
<dbReference type="Proteomes" id="UP000192360">
    <property type="component" value="Unassembled WGS sequence"/>
</dbReference>
<keyword evidence="3" id="KW-0413">Isomerase</keyword>
<dbReference type="EMBL" id="FWXO01000002">
    <property type="protein sequence ID" value="SMC57209.1"/>
    <property type="molecule type" value="Genomic_DNA"/>
</dbReference>
<organism evidence="3 4">
    <name type="scientific">Cellulophaga tyrosinoxydans</name>
    <dbReference type="NCBI Taxonomy" id="504486"/>
    <lineage>
        <taxon>Bacteria</taxon>
        <taxon>Pseudomonadati</taxon>
        <taxon>Bacteroidota</taxon>
        <taxon>Flavobacteriia</taxon>
        <taxon>Flavobacteriales</taxon>
        <taxon>Flavobacteriaceae</taxon>
        <taxon>Cellulophaga</taxon>
    </lineage>
</organism>
<keyword evidence="4" id="KW-1185">Reference proteome</keyword>
<name>A0A1W2A8Y7_9FLAO</name>
<evidence type="ECO:0000256" key="1">
    <source>
        <dbReference type="SAM" id="Phobius"/>
    </source>
</evidence>
<dbReference type="OrthoDB" id="2561798at2"/>
<dbReference type="PANTHER" id="PTHR12110:SF53">
    <property type="entry name" value="BLR5974 PROTEIN"/>
    <property type="match status" value="1"/>
</dbReference>
<accession>A0A1W2A8Y7</accession>
<protein>
    <submittedName>
        <fullName evidence="3">Sugar phosphate isomerase/epimerase</fullName>
    </submittedName>
</protein>
<feature type="transmembrane region" description="Helical" evidence="1">
    <location>
        <begin position="21"/>
        <end position="38"/>
    </location>
</feature>
<dbReference type="RefSeq" id="WP_084061233.1">
    <property type="nucleotide sequence ID" value="NZ_FWXO01000002.1"/>
</dbReference>
<reference evidence="3 4" key="1">
    <citation type="submission" date="2017-04" db="EMBL/GenBank/DDBJ databases">
        <authorList>
            <person name="Afonso C.L."/>
            <person name="Miller P.J."/>
            <person name="Scott M.A."/>
            <person name="Spackman E."/>
            <person name="Goraichik I."/>
            <person name="Dimitrov K.M."/>
            <person name="Suarez D.L."/>
            <person name="Swayne D.E."/>
        </authorList>
    </citation>
    <scope>NUCLEOTIDE SEQUENCE [LARGE SCALE GENOMIC DNA]</scope>
    <source>
        <strain evidence="3 4">DSM 21164</strain>
    </source>
</reference>
<feature type="domain" description="Xylose isomerase-like TIM barrel" evidence="2">
    <location>
        <begin position="69"/>
        <end position="291"/>
    </location>
</feature>
<dbReference type="STRING" id="504486.SAMN05660703_1903"/>
<dbReference type="AlphaFoldDB" id="A0A1W2A8Y7"/>
<evidence type="ECO:0000259" key="2">
    <source>
        <dbReference type="Pfam" id="PF01261"/>
    </source>
</evidence>
<keyword evidence="1" id="KW-1133">Transmembrane helix</keyword>
<evidence type="ECO:0000313" key="4">
    <source>
        <dbReference type="Proteomes" id="UP000192360"/>
    </source>
</evidence>
<evidence type="ECO:0000313" key="3">
    <source>
        <dbReference type="EMBL" id="SMC57209.1"/>
    </source>
</evidence>
<dbReference type="Pfam" id="PF01261">
    <property type="entry name" value="AP_endonuc_2"/>
    <property type="match status" value="1"/>
</dbReference>
<keyword evidence="1" id="KW-0472">Membrane</keyword>
<proteinExistence type="predicted"/>
<dbReference type="Gene3D" id="3.20.20.150">
    <property type="entry name" value="Divalent-metal-dependent TIM barrel enzymes"/>
    <property type="match status" value="1"/>
</dbReference>
<dbReference type="InterPro" id="IPR050312">
    <property type="entry name" value="IolE/XylAMocC-like"/>
</dbReference>
<dbReference type="GO" id="GO:0016853">
    <property type="term" value="F:isomerase activity"/>
    <property type="evidence" value="ECO:0007669"/>
    <property type="project" value="UniProtKB-KW"/>
</dbReference>
<dbReference type="InterPro" id="IPR013022">
    <property type="entry name" value="Xyl_isomerase-like_TIM-brl"/>
</dbReference>
<dbReference type="InterPro" id="IPR036237">
    <property type="entry name" value="Xyl_isomerase-like_sf"/>
</dbReference>
<dbReference type="PANTHER" id="PTHR12110">
    <property type="entry name" value="HYDROXYPYRUVATE ISOMERASE"/>
    <property type="match status" value="1"/>
</dbReference>